<dbReference type="AlphaFoldDB" id="A0A9W8YUE0"/>
<feature type="domain" description="DUF6594" evidence="2">
    <location>
        <begin position="173"/>
        <end position="288"/>
    </location>
</feature>
<sequence>MSDQDQNSQHEKAAMSPCHCSHARPTELSDFDLELWERTVKDCRYPDNESMPGFMNLVTNRHRFVPRWLETLVYGEGVLDDTKNYGFSLNLADVHRMYLRILQGRLIRLALSAGFDPDFGVGEGVLTELGPAMRDYVQALRDLDYMGRFSRERHDPFVVSSERDQDKWALDKLIGIEAKHKLGVHQCRWLMRNAKAVGTWEVDKNDMRPIGGTRGEAFTRAWETRTLGALVAAAFLLGPMWALVLNQDIYLHLGVTTGCIVAFGLVMVVALKTLDAVFASTLAYAAVLTVLVGNLAS</sequence>
<keyword evidence="1" id="KW-0472">Membrane</keyword>
<dbReference type="InterPro" id="IPR046529">
    <property type="entry name" value="DUF6594"/>
</dbReference>
<protein>
    <recommendedName>
        <fullName evidence="2">DUF6594 domain-containing protein</fullName>
    </recommendedName>
</protein>
<keyword evidence="1" id="KW-1133">Transmembrane helix</keyword>
<reference evidence="3" key="1">
    <citation type="submission" date="2022-10" db="EMBL/GenBank/DDBJ databases">
        <title>Tapping the CABI collections for fungal endophytes: first genome assemblies for Collariella, Neodidymelliopsis, Ascochyta clinopodiicola, Didymella pomorum, Didymosphaeria variabile, Neocosmospora piperis and Neocucurbitaria cava.</title>
        <authorList>
            <person name="Hill R."/>
        </authorList>
    </citation>
    <scope>NUCLEOTIDE SEQUENCE</scope>
    <source>
        <strain evidence="3">IMI 355082</strain>
    </source>
</reference>
<dbReference type="EMBL" id="JAPEVB010000002">
    <property type="protein sequence ID" value="KAJ4393019.1"/>
    <property type="molecule type" value="Genomic_DNA"/>
</dbReference>
<evidence type="ECO:0000259" key="2">
    <source>
        <dbReference type="Pfam" id="PF20237"/>
    </source>
</evidence>
<proteinExistence type="predicted"/>
<keyword evidence="4" id="KW-1185">Reference proteome</keyword>
<accession>A0A9W8YUE0</accession>
<name>A0A9W8YUE0_9PEZI</name>
<dbReference type="Pfam" id="PF20237">
    <property type="entry name" value="DUF6594"/>
    <property type="match status" value="1"/>
</dbReference>
<evidence type="ECO:0000313" key="4">
    <source>
        <dbReference type="Proteomes" id="UP001140453"/>
    </source>
</evidence>
<evidence type="ECO:0000313" key="3">
    <source>
        <dbReference type="EMBL" id="KAJ4393019.1"/>
    </source>
</evidence>
<comment type="caution">
    <text evidence="3">The sequence shown here is derived from an EMBL/GenBank/DDBJ whole genome shotgun (WGS) entry which is preliminary data.</text>
</comment>
<keyword evidence="1" id="KW-0812">Transmembrane</keyword>
<dbReference type="OrthoDB" id="3546297at2759"/>
<feature type="transmembrane region" description="Helical" evidence="1">
    <location>
        <begin position="250"/>
        <end position="270"/>
    </location>
</feature>
<feature type="transmembrane region" description="Helical" evidence="1">
    <location>
        <begin position="277"/>
        <end position="296"/>
    </location>
</feature>
<feature type="transmembrane region" description="Helical" evidence="1">
    <location>
        <begin position="227"/>
        <end position="244"/>
    </location>
</feature>
<gene>
    <name evidence="3" type="ORF">N0V93_002225</name>
</gene>
<dbReference type="Proteomes" id="UP001140453">
    <property type="component" value="Unassembled WGS sequence"/>
</dbReference>
<evidence type="ECO:0000256" key="1">
    <source>
        <dbReference type="SAM" id="Phobius"/>
    </source>
</evidence>
<organism evidence="3 4">
    <name type="scientific">Gnomoniopsis smithogilvyi</name>
    <dbReference type="NCBI Taxonomy" id="1191159"/>
    <lineage>
        <taxon>Eukaryota</taxon>
        <taxon>Fungi</taxon>
        <taxon>Dikarya</taxon>
        <taxon>Ascomycota</taxon>
        <taxon>Pezizomycotina</taxon>
        <taxon>Sordariomycetes</taxon>
        <taxon>Sordariomycetidae</taxon>
        <taxon>Diaporthales</taxon>
        <taxon>Gnomoniaceae</taxon>
        <taxon>Gnomoniopsis</taxon>
    </lineage>
</organism>